<dbReference type="SUPFAM" id="SSF56801">
    <property type="entry name" value="Acetyl-CoA synthetase-like"/>
    <property type="match status" value="1"/>
</dbReference>
<name>A0ABN2N3K9_9MICO</name>
<dbReference type="InterPro" id="IPR042099">
    <property type="entry name" value="ANL_N_sf"/>
</dbReference>
<dbReference type="Gene3D" id="3.30.300.30">
    <property type="match status" value="1"/>
</dbReference>
<evidence type="ECO:0000259" key="3">
    <source>
        <dbReference type="Pfam" id="PF13193"/>
    </source>
</evidence>
<accession>A0ABN2N3K9</accession>
<evidence type="ECO:0000256" key="1">
    <source>
        <dbReference type="SAM" id="MobiDB-lite"/>
    </source>
</evidence>
<feature type="domain" description="AMP-binding enzyme C-terminal" evidence="3">
    <location>
        <begin position="371"/>
        <end position="443"/>
    </location>
</feature>
<dbReference type="InterPro" id="IPR000873">
    <property type="entry name" value="AMP-dep_synth/lig_dom"/>
</dbReference>
<gene>
    <name evidence="4" type="ORF">GCM10009751_02340</name>
</gene>
<evidence type="ECO:0000259" key="2">
    <source>
        <dbReference type="Pfam" id="PF00501"/>
    </source>
</evidence>
<dbReference type="InterPro" id="IPR025110">
    <property type="entry name" value="AMP-bd_C"/>
</dbReference>
<feature type="region of interest" description="Disordered" evidence="1">
    <location>
        <begin position="1"/>
        <end position="24"/>
    </location>
</feature>
<dbReference type="PANTHER" id="PTHR43767">
    <property type="entry name" value="LONG-CHAIN-FATTY-ACID--COA LIGASE"/>
    <property type="match status" value="1"/>
</dbReference>
<dbReference type="Pfam" id="PF13193">
    <property type="entry name" value="AMP-binding_C"/>
    <property type="match status" value="1"/>
</dbReference>
<evidence type="ECO:0008006" key="6">
    <source>
        <dbReference type="Google" id="ProtNLM"/>
    </source>
</evidence>
<proteinExistence type="predicted"/>
<dbReference type="Proteomes" id="UP001501094">
    <property type="component" value="Unassembled WGS sequence"/>
</dbReference>
<protein>
    <recommendedName>
        <fullName evidence="6">O-succinylbenzoic acid--CoA ligase</fullName>
    </recommendedName>
</protein>
<dbReference type="InterPro" id="IPR050237">
    <property type="entry name" value="ATP-dep_AMP-bd_enzyme"/>
</dbReference>
<dbReference type="InterPro" id="IPR045851">
    <property type="entry name" value="AMP-bd_C_sf"/>
</dbReference>
<organism evidence="4 5">
    <name type="scientific">Myceligenerans crystallogenes</name>
    <dbReference type="NCBI Taxonomy" id="316335"/>
    <lineage>
        <taxon>Bacteria</taxon>
        <taxon>Bacillati</taxon>
        <taxon>Actinomycetota</taxon>
        <taxon>Actinomycetes</taxon>
        <taxon>Micrococcales</taxon>
        <taxon>Promicromonosporaceae</taxon>
        <taxon>Myceligenerans</taxon>
    </lineage>
</organism>
<dbReference type="PANTHER" id="PTHR43767:SF1">
    <property type="entry name" value="NONRIBOSOMAL PEPTIDE SYNTHASE PES1 (EUROFUNG)-RELATED"/>
    <property type="match status" value="1"/>
</dbReference>
<dbReference type="EMBL" id="BAAANL010000001">
    <property type="protein sequence ID" value="GAA1849635.1"/>
    <property type="molecule type" value="Genomic_DNA"/>
</dbReference>
<evidence type="ECO:0000313" key="4">
    <source>
        <dbReference type="EMBL" id="GAA1849635.1"/>
    </source>
</evidence>
<dbReference type="Pfam" id="PF00501">
    <property type="entry name" value="AMP-binding"/>
    <property type="match status" value="1"/>
</dbReference>
<keyword evidence="5" id="KW-1185">Reference proteome</keyword>
<comment type="caution">
    <text evidence="4">The sequence shown here is derived from an EMBL/GenBank/DDBJ whole genome shotgun (WGS) entry which is preliminary data.</text>
</comment>
<sequence length="458" mass="45324">MRTALDGGEPYVPAGRTSEAPLPDGTALVVRTSGSTASPREVALSAAALRASAAATHERLGGPGRWFLALPATHVAGLQVVSRAILAGADVGGGAAGPFTPEGFAAEAGAFLSAGLSAGPAASRSAGSSAELVAAPWAGPVAGPAARSSAGSASPASAASSSARDLPAYVSLVPTQAHRLVEAAAAGAPAGLRTLARFDAVLLGGAATPLRLLTRLREAGVRAVTTYGMSETSGGCVYDGVPLPGVRLRLTDPFPSRGSDSGPVAQAEIADESVHSRENRLPAAARAQGAGGGAGVVEISGSVLASGYVGDDGATAASFRVDGDGTRWFRTSDLGRFDAGGRLEILGRADDVIVTGGVNVAPAAVEAALAELGEVCVVGLPDDEWGQAVVAVLVSPDAGAQPTPAPPGLLDRARTLAADTLGRTSAPRMLYVIGSLPLLGPGKPDRQALTTSLKNLPA</sequence>
<evidence type="ECO:0000313" key="5">
    <source>
        <dbReference type="Proteomes" id="UP001501094"/>
    </source>
</evidence>
<dbReference type="Gene3D" id="3.40.50.12780">
    <property type="entry name" value="N-terminal domain of ligase-like"/>
    <property type="match status" value="2"/>
</dbReference>
<reference evidence="4 5" key="1">
    <citation type="journal article" date="2019" name="Int. J. Syst. Evol. Microbiol.">
        <title>The Global Catalogue of Microorganisms (GCM) 10K type strain sequencing project: providing services to taxonomists for standard genome sequencing and annotation.</title>
        <authorList>
            <consortium name="The Broad Institute Genomics Platform"/>
            <consortium name="The Broad Institute Genome Sequencing Center for Infectious Disease"/>
            <person name="Wu L."/>
            <person name="Ma J."/>
        </authorList>
    </citation>
    <scope>NUCLEOTIDE SEQUENCE [LARGE SCALE GENOMIC DNA]</scope>
    <source>
        <strain evidence="4 5">JCM 14326</strain>
    </source>
</reference>
<feature type="domain" description="AMP-dependent synthetase/ligase" evidence="2">
    <location>
        <begin position="169"/>
        <end position="272"/>
    </location>
</feature>